<accession>A0ABQ5GUA6</accession>
<reference evidence="2" key="2">
    <citation type="submission" date="2022-01" db="EMBL/GenBank/DDBJ databases">
        <authorList>
            <person name="Yamashiro T."/>
            <person name="Shiraishi A."/>
            <person name="Satake H."/>
            <person name="Nakayama K."/>
        </authorList>
    </citation>
    <scope>NUCLEOTIDE SEQUENCE</scope>
</reference>
<evidence type="ECO:0000259" key="1">
    <source>
        <dbReference type="PROSITE" id="PS50146"/>
    </source>
</evidence>
<dbReference type="PROSITE" id="PS50146">
    <property type="entry name" value="DAGK"/>
    <property type="match status" value="1"/>
</dbReference>
<dbReference type="Gene3D" id="3.20.20.150">
    <property type="entry name" value="Divalent-metal-dependent TIM barrel enzymes"/>
    <property type="match status" value="1"/>
</dbReference>
<dbReference type="InterPro" id="IPR000941">
    <property type="entry name" value="Enolase"/>
</dbReference>
<organism evidence="2 3">
    <name type="scientific">Tanacetum coccineum</name>
    <dbReference type="NCBI Taxonomy" id="301880"/>
    <lineage>
        <taxon>Eukaryota</taxon>
        <taxon>Viridiplantae</taxon>
        <taxon>Streptophyta</taxon>
        <taxon>Embryophyta</taxon>
        <taxon>Tracheophyta</taxon>
        <taxon>Spermatophyta</taxon>
        <taxon>Magnoliopsida</taxon>
        <taxon>eudicotyledons</taxon>
        <taxon>Gunneridae</taxon>
        <taxon>Pentapetalae</taxon>
        <taxon>asterids</taxon>
        <taxon>campanulids</taxon>
        <taxon>Asterales</taxon>
        <taxon>Asteraceae</taxon>
        <taxon>Asteroideae</taxon>
        <taxon>Anthemideae</taxon>
        <taxon>Anthemidinae</taxon>
        <taxon>Tanacetum</taxon>
    </lineage>
</organism>
<dbReference type="Pfam" id="PF00781">
    <property type="entry name" value="DAGK_cat"/>
    <property type="match status" value="1"/>
</dbReference>
<dbReference type="EMBL" id="BQNB010018795">
    <property type="protein sequence ID" value="GJT78368.1"/>
    <property type="molecule type" value="Genomic_DNA"/>
</dbReference>
<comment type="caution">
    <text evidence="2">The sequence shown here is derived from an EMBL/GenBank/DDBJ whole genome shotgun (WGS) entry which is preliminary data.</text>
</comment>
<keyword evidence="3" id="KW-1185">Reference proteome</keyword>
<dbReference type="Pfam" id="PF03952">
    <property type="entry name" value="Enolase_N"/>
    <property type="match status" value="1"/>
</dbReference>
<evidence type="ECO:0000313" key="2">
    <source>
        <dbReference type="EMBL" id="GJT78368.1"/>
    </source>
</evidence>
<dbReference type="InterPro" id="IPR001206">
    <property type="entry name" value="Diacylglycerol_kinase_cat_dom"/>
</dbReference>
<dbReference type="InterPro" id="IPR036237">
    <property type="entry name" value="Xyl_isomerase-like_sf"/>
</dbReference>
<dbReference type="PANTHER" id="PTHR11902">
    <property type="entry name" value="ENOLASE"/>
    <property type="match status" value="1"/>
</dbReference>
<gene>
    <name evidence="2" type="ORF">Tco_1045093</name>
</gene>
<dbReference type="SUPFAM" id="SSF111331">
    <property type="entry name" value="NAD kinase/diacylglycerol kinase-like"/>
    <property type="match status" value="1"/>
</dbReference>
<dbReference type="SMART" id="SM00046">
    <property type="entry name" value="DAGKc"/>
    <property type="match status" value="1"/>
</dbReference>
<dbReference type="SUPFAM" id="SSF54826">
    <property type="entry name" value="Enolase N-terminal domain-like"/>
    <property type="match status" value="1"/>
</dbReference>
<dbReference type="PANTHER" id="PTHR11902:SF56">
    <property type="entry name" value="CYTOSOLIC ENOLASE 3"/>
    <property type="match status" value="1"/>
</dbReference>
<dbReference type="InterPro" id="IPR016064">
    <property type="entry name" value="NAD/diacylglycerol_kinase_sf"/>
</dbReference>
<dbReference type="SUPFAM" id="SSF51658">
    <property type="entry name" value="Xylose isomerase-like"/>
    <property type="match status" value="1"/>
</dbReference>
<evidence type="ECO:0000313" key="3">
    <source>
        <dbReference type="Proteomes" id="UP001151760"/>
    </source>
</evidence>
<protein>
    <submittedName>
        <fullName evidence="2">Cytosolic enolase 3</fullName>
    </submittedName>
</protein>
<dbReference type="InterPro" id="IPR020811">
    <property type="entry name" value="Enolase_N"/>
</dbReference>
<feature type="domain" description="DAGKc" evidence="1">
    <location>
        <begin position="125"/>
        <end position="215"/>
    </location>
</feature>
<name>A0ABQ5GUA6_9ASTR</name>
<sequence length="353" mass="39188">MVVLTGLVFVAVRIGCKSILHFNTHLVGRKESNANLDETVSLRKELQRTNIRSLWVTAQLFLHPWYIYGASTRVYGSMHMHQLLVNLEKLKRDGDLLASEIQKKLRIVVGMELLECRSRRRWDSLATEIQKKLRIIVAGGDGNVGWILGVISDLNLAEPPPVATVPLGTGNNLSFAFGWADLRKTNINEKLPQAIVGMDPTLHNQIDQAIIDLDKTQHKKGELGGNAILAVSIAACKIGAAEKEACTFILFHIYHVLSILTYTLITDGKHVGNNLAIRLEQRDLKRQCKWALRCIISSLKVMAFGSMQSCEAMIGWVMMKLTSATITEKYSARGCNVGEDGGLAPNISRHVVR</sequence>
<dbReference type="InterPro" id="IPR029017">
    <property type="entry name" value="Enolase-like_N"/>
</dbReference>
<dbReference type="Proteomes" id="UP001151760">
    <property type="component" value="Unassembled WGS sequence"/>
</dbReference>
<proteinExistence type="predicted"/>
<reference evidence="2" key="1">
    <citation type="journal article" date="2022" name="Int. J. Mol. Sci.">
        <title>Draft Genome of Tanacetum Coccineum: Genomic Comparison of Closely Related Tanacetum-Family Plants.</title>
        <authorList>
            <person name="Yamashiro T."/>
            <person name="Shiraishi A."/>
            <person name="Nakayama K."/>
            <person name="Satake H."/>
        </authorList>
    </citation>
    <scope>NUCLEOTIDE SEQUENCE</scope>
</reference>
<dbReference type="Gene3D" id="3.30.390.10">
    <property type="entry name" value="Enolase-like, N-terminal domain"/>
    <property type="match status" value="1"/>
</dbReference>
<dbReference type="SMART" id="SM01193">
    <property type="entry name" value="Enolase_N"/>
    <property type="match status" value="1"/>
</dbReference>